<dbReference type="SUPFAM" id="SSF57625">
    <property type="entry name" value="Invertebrate chitin-binding proteins"/>
    <property type="match status" value="1"/>
</dbReference>
<feature type="compositionally biased region" description="Low complexity" evidence="1">
    <location>
        <begin position="180"/>
        <end position="202"/>
    </location>
</feature>
<dbReference type="InterPro" id="IPR036508">
    <property type="entry name" value="Chitin-bd_dom_sf"/>
</dbReference>
<dbReference type="PANTHER" id="PTHR22933:SF42">
    <property type="entry name" value="FI18455P1-RELATED"/>
    <property type="match status" value="1"/>
</dbReference>
<dbReference type="EMBL" id="BDGG01000002">
    <property type="protein sequence ID" value="GAU92402.1"/>
    <property type="molecule type" value="Genomic_DNA"/>
</dbReference>
<dbReference type="Gene3D" id="2.170.140.10">
    <property type="entry name" value="Chitin binding domain"/>
    <property type="match status" value="1"/>
</dbReference>
<dbReference type="Pfam" id="PF01607">
    <property type="entry name" value="CBM_14"/>
    <property type="match status" value="1"/>
</dbReference>
<name>A0A1D1UXI7_RAMVA</name>
<evidence type="ECO:0000259" key="3">
    <source>
        <dbReference type="PROSITE" id="PS50940"/>
    </source>
</evidence>
<feature type="compositionally biased region" description="Low complexity" evidence="1">
    <location>
        <begin position="222"/>
        <end position="257"/>
    </location>
</feature>
<dbReference type="AlphaFoldDB" id="A0A1D1UXI7"/>
<feature type="domain" description="Chitin-binding type-2" evidence="3">
    <location>
        <begin position="374"/>
        <end position="433"/>
    </location>
</feature>
<dbReference type="GO" id="GO:0005576">
    <property type="term" value="C:extracellular region"/>
    <property type="evidence" value="ECO:0007669"/>
    <property type="project" value="InterPro"/>
</dbReference>
<dbReference type="InterPro" id="IPR052976">
    <property type="entry name" value="Scoloptoxin-like"/>
</dbReference>
<dbReference type="SMART" id="SM00494">
    <property type="entry name" value="ChtBD2"/>
    <property type="match status" value="1"/>
</dbReference>
<feature type="chain" id="PRO_5008897746" description="Chitin-binding type-2 domain-containing protein" evidence="2">
    <location>
        <begin position="22"/>
        <end position="455"/>
    </location>
</feature>
<dbReference type="PANTHER" id="PTHR22933">
    <property type="entry name" value="FI18007P1-RELATED"/>
    <property type="match status" value="1"/>
</dbReference>
<dbReference type="GO" id="GO:0008061">
    <property type="term" value="F:chitin binding"/>
    <property type="evidence" value="ECO:0007669"/>
    <property type="project" value="InterPro"/>
</dbReference>
<feature type="compositionally biased region" description="Low complexity" evidence="1">
    <location>
        <begin position="293"/>
        <end position="307"/>
    </location>
</feature>
<proteinExistence type="predicted"/>
<accession>A0A1D1UXI7</accession>
<evidence type="ECO:0000256" key="1">
    <source>
        <dbReference type="SAM" id="MobiDB-lite"/>
    </source>
</evidence>
<keyword evidence="2" id="KW-0732">Signal</keyword>
<evidence type="ECO:0000313" key="4">
    <source>
        <dbReference type="EMBL" id="GAU92402.1"/>
    </source>
</evidence>
<feature type="compositionally biased region" description="Low complexity" evidence="1">
    <location>
        <begin position="65"/>
        <end position="97"/>
    </location>
</feature>
<feature type="region of interest" description="Disordered" evidence="1">
    <location>
        <begin position="293"/>
        <end position="324"/>
    </location>
</feature>
<feature type="region of interest" description="Disordered" evidence="1">
    <location>
        <begin position="22"/>
        <end position="108"/>
    </location>
</feature>
<protein>
    <recommendedName>
        <fullName evidence="3">Chitin-binding type-2 domain-containing protein</fullName>
    </recommendedName>
</protein>
<dbReference type="STRING" id="947166.A0A1D1UXI7"/>
<evidence type="ECO:0000313" key="5">
    <source>
        <dbReference type="Proteomes" id="UP000186922"/>
    </source>
</evidence>
<feature type="region of interest" description="Disordered" evidence="1">
    <location>
        <begin position="127"/>
        <end position="257"/>
    </location>
</feature>
<dbReference type="Proteomes" id="UP000186922">
    <property type="component" value="Unassembled WGS sequence"/>
</dbReference>
<feature type="signal peptide" evidence="2">
    <location>
        <begin position="1"/>
        <end position="21"/>
    </location>
</feature>
<keyword evidence="5" id="KW-1185">Reference proteome</keyword>
<sequence>MMRTVWSLFLTAALTISSSLQQDSYGPVRRGTTRTTTPSYADYGDYSDYVTDSPYRFTTRSPYASNRSSNRNRNRSNGNTNSVYSDSNSNRYNDNYDTVNSNYNTNRDANYRDQQRQQYGESFQYGQANANINSNRRRQTNSQRTSTPGYQDYSDYDTYTNSINDDTTFGNNVNGNRRTSSFNQQQQYNRRNSNAQSSRGNSWSGAGSNGVSNLWTNADGQGSWSGDSNNNRWNSNANSGRNNNRLRASGNTYGSSQSYSGNNLSGYGNGTSSHNTNWSNLFGTSSGSAYSSGRNNSGLWSSSSSGNQVFPGSGYRPGSSSLQGQQGDAVWQSAIEVMRGNRGAVGASEISSTLENAVPGRDYPTLSVIPPTTSFRCDDRKQPGFYADPEQRCQVFRRCDVNGNMYSFLCPNMTLFNQVTLTCDWFYNVDCNSAVQFYDLANSRLYNENLPLLGN</sequence>
<comment type="caution">
    <text evidence="4">The sequence shown here is derived from an EMBL/GenBank/DDBJ whole genome shotgun (WGS) entry which is preliminary data.</text>
</comment>
<dbReference type="PROSITE" id="PS50940">
    <property type="entry name" value="CHIT_BIND_II"/>
    <property type="match status" value="1"/>
</dbReference>
<evidence type="ECO:0000256" key="2">
    <source>
        <dbReference type="SAM" id="SignalP"/>
    </source>
</evidence>
<feature type="compositionally biased region" description="Polar residues" evidence="1">
    <location>
        <begin position="203"/>
        <end position="220"/>
    </location>
</feature>
<feature type="compositionally biased region" description="Polar residues" evidence="1">
    <location>
        <begin position="157"/>
        <end position="179"/>
    </location>
</feature>
<reference evidence="4 5" key="1">
    <citation type="journal article" date="2016" name="Nat. Commun.">
        <title>Extremotolerant tardigrade genome and improved radiotolerance of human cultured cells by tardigrade-unique protein.</title>
        <authorList>
            <person name="Hashimoto T."/>
            <person name="Horikawa D.D."/>
            <person name="Saito Y."/>
            <person name="Kuwahara H."/>
            <person name="Kozuka-Hata H."/>
            <person name="Shin-I T."/>
            <person name="Minakuchi Y."/>
            <person name="Ohishi K."/>
            <person name="Motoyama A."/>
            <person name="Aizu T."/>
            <person name="Enomoto A."/>
            <person name="Kondo K."/>
            <person name="Tanaka S."/>
            <person name="Hara Y."/>
            <person name="Koshikawa S."/>
            <person name="Sagara H."/>
            <person name="Miura T."/>
            <person name="Yokobori S."/>
            <person name="Miyagawa K."/>
            <person name="Suzuki Y."/>
            <person name="Kubo T."/>
            <person name="Oyama M."/>
            <person name="Kohara Y."/>
            <person name="Fujiyama A."/>
            <person name="Arakawa K."/>
            <person name="Katayama T."/>
            <person name="Toyoda A."/>
            <person name="Kunieda T."/>
        </authorList>
    </citation>
    <scope>NUCLEOTIDE SEQUENCE [LARGE SCALE GENOMIC DNA]</scope>
    <source>
        <strain evidence="4 5">YOKOZUNA-1</strain>
    </source>
</reference>
<organism evidence="4 5">
    <name type="scientific">Ramazzottius varieornatus</name>
    <name type="common">Water bear</name>
    <name type="synonym">Tardigrade</name>
    <dbReference type="NCBI Taxonomy" id="947166"/>
    <lineage>
        <taxon>Eukaryota</taxon>
        <taxon>Metazoa</taxon>
        <taxon>Ecdysozoa</taxon>
        <taxon>Tardigrada</taxon>
        <taxon>Eutardigrada</taxon>
        <taxon>Parachela</taxon>
        <taxon>Hypsibioidea</taxon>
        <taxon>Ramazzottiidae</taxon>
        <taxon>Ramazzottius</taxon>
    </lineage>
</organism>
<feature type="compositionally biased region" description="Polar residues" evidence="1">
    <location>
        <begin position="98"/>
        <end position="108"/>
    </location>
</feature>
<gene>
    <name evidence="4" type="primary">RvY_04485-1</name>
    <name evidence="4" type="synonym">RvY_04485.1</name>
    <name evidence="4" type="ORF">RvY_04485</name>
</gene>
<dbReference type="InterPro" id="IPR002557">
    <property type="entry name" value="Chitin-bd_dom"/>
</dbReference>
<dbReference type="OrthoDB" id="6428908at2759"/>